<organism evidence="2 3">
    <name type="scientific">Prymnesium parvum</name>
    <name type="common">Toxic golden alga</name>
    <dbReference type="NCBI Taxonomy" id="97485"/>
    <lineage>
        <taxon>Eukaryota</taxon>
        <taxon>Haptista</taxon>
        <taxon>Haptophyta</taxon>
        <taxon>Prymnesiophyceae</taxon>
        <taxon>Prymnesiales</taxon>
        <taxon>Prymnesiaceae</taxon>
        <taxon>Prymnesium</taxon>
    </lineage>
</organism>
<keyword evidence="3" id="KW-1185">Reference proteome</keyword>
<evidence type="ECO:0000313" key="3">
    <source>
        <dbReference type="Proteomes" id="UP001515480"/>
    </source>
</evidence>
<evidence type="ECO:0000256" key="1">
    <source>
        <dbReference type="SAM" id="MobiDB-lite"/>
    </source>
</evidence>
<dbReference type="Proteomes" id="UP001515480">
    <property type="component" value="Unassembled WGS sequence"/>
</dbReference>
<name>A0AB34J354_PRYPA</name>
<accession>A0AB34J354</accession>
<sequence>MGKRKAKPGGAAEAEEVYHYAADDTAKPKRKTGRKSIAKLSRKQKLRKQAKVVRAETLADRAEVKAHRDTRKTAFRLKAKSLW</sequence>
<evidence type="ECO:0000313" key="2">
    <source>
        <dbReference type="EMBL" id="KAL1510622.1"/>
    </source>
</evidence>
<reference evidence="2 3" key="1">
    <citation type="journal article" date="2024" name="Science">
        <title>Giant polyketide synthase enzymes in the biosynthesis of giant marine polyether toxins.</title>
        <authorList>
            <person name="Fallon T.R."/>
            <person name="Shende V.V."/>
            <person name="Wierzbicki I.H."/>
            <person name="Pendleton A.L."/>
            <person name="Watervoot N.F."/>
            <person name="Auber R.P."/>
            <person name="Gonzalez D.J."/>
            <person name="Wisecaver J.H."/>
            <person name="Moore B.S."/>
        </authorList>
    </citation>
    <scope>NUCLEOTIDE SEQUENCE [LARGE SCALE GENOMIC DNA]</scope>
    <source>
        <strain evidence="2 3">12B1</strain>
    </source>
</reference>
<evidence type="ECO:0008006" key="4">
    <source>
        <dbReference type="Google" id="ProtNLM"/>
    </source>
</evidence>
<protein>
    <recommendedName>
        <fullName evidence="4">Protein SDA1</fullName>
    </recommendedName>
</protein>
<dbReference type="EMBL" id="JBGBPQ010000015">
    <property type="protein sequence ID" value="KAL1510622.1"/>
    <property type="molecule type" value="Genomic_DNA"/>
</dbReference>
<feature type="compositionally biased region" description="Basic residues" evidence="1">
    <location>
        <begin position="28"/>
        <end position="45"/>
    </location>
</feature>
<proteinExistence type="predicted"/>
<gene>
    <name evidence="2" type="ORF">AB1Y20_006923</name>
</gene>
<feature type="region of interest" description="Disordered" evidence="1">
    <location>
        <begin position="22"/>
        <end position="45"/>
    </location>
</feature>
<dbReference type="AlphaFoldDB" id="A0AB34J354"/>
<comment type="caution">
    <text evidence="2">The sequence shown here is derived from an EMBL/GenBank/DDBJ whole genome shotgun (WGS) entry which is preliminary data.</text>
</comment>